<protein>
    <submittedName>
        <fullName evidence="2">Transposase</fullName>
    </submittedName>
</protein>
<proteinExistence type="predicted"/>
<sequence>MDTHLVMGLYEEPHRASTYISQFFIGMLQNR</sequence>
<reference evidence="2" key="1">
    <citation type="submission" date="2016-11" db="UniProtKB">
        <authorList>
            <consortium name="WormBaseParasite"/>
        </authorList>
    </citation>
    <scope>IDENTIFICATION</scope>
</reference>
<dbReference type="Proteomes" id="UP000095283">
    <property type="component" value="Unplaced"/>
</dbReference>
<accession>A0A1I7WAG5</accession>
<name>A0A1I7WAG5_HETBA</name>
<keyword evidence="1" id="KW-1185">Reference proteome</keyword>
<organism evidence="1 2">
    <name type="scientific">Heterorhabditis bacteriophora</name>
    <name type="common">Entomopathogenic nematode worm</name>
    <dbReference type="NCBI Taxonomy" id="37862"/>
    <lineage>
        <taxon>Eukaryota</taxon>
        <taxon>Metazoa</taxon>
        <taxon>Ecdysozoa</taxon>
        <taxon>Nematoda</taxon>
        <taxon>Chromadorea</taxon>
        <taxon>Rhabditida</taxon>
        <taxon>Rhabditina</taxon>
        <taxon>Rhabditomorpha</taxon>
        <taxon>Strongyloidea</taxon>
        <taxon>Heterorhabditidae</taxon>
        <taxon>Heterorhabditis</taxon>
    </lineage>
</organism>
<dbReference type="WBParaSite" id="Hba_01655">
    <property type="protein sequence ID" value="Hba_01655"/>
    <property type="gene ID" value="Hba_01655"/>
</dbReference>
<evidence type="ECO:0000313" key="2">
    <source>
        <dbReference type="WBParaSite" id="Hba_01655"/>
    </source>
</evidence>
<dbReference type="AlphaFoldDB" id="A0A1I7WAG5"/>
<evidence type="ECO:0000313" key="1">
    <source>
        <dbReference type="Proteomes" id="UP000095283"/>
    </source>
</evidence>